<dbReference type="InterPro" id="IPR023872">
    <property type="entry name" value="PNAG_deacetylase"/>
</dbReference>
<dbReference type="PROSITE" id="PS51677">
    <property type="entry name" value="NODB"/>
    <property type="match status" value="1"/>
</dbReference>
<dbReference type="EMBL" id="SCWB01000010">
    <property type="protein sequence ID" value="TDM10571.1"/>
    <property type="molecule type" value="Genomic_DNA"/>
</dbReference>
<evidence type="ECO:0000256" key="2">
    <source>
        <dbReference type="ARBA" id="ARBA00010973"/>
    </source>
</evidence>
<keyword evidence="4" id="KW-0134">Cell wall</keyword>
<dbReference type="InterPro" id="IPR002509">
    <property type="entry name" value="NODB_dom"/>
</dbReference>
<reference evidence="11 12" key="1">
    <citation type="submission" date="2019-01" db="EMBL/GenBank/DDBJ databases">
        <title>Draft genome sequences of the type strains of six Macrococcus species.</title>
        <authorList>
            <person name="Mazhar S."/>
            <person name="Altermann E."/>
            <person name="Hill C."/>
            <person name="Mcauliffe O."/>
        </authorList>
    </citation>
    <scope>NUCLEOTIDE SEQUENCE [LARGE SCALE GENOMIC DNA]</scope>
    <source>
        <strain evidence="11 12">CCM4815</strain>
    </source>
</reference>
<dbReference type="InterPro" id="IPR011330">
    <property type="entry name" value="Glyco_hydro/deAcase_b/a-brl"/>
</dbReference>
<dbReference type="GO" id="GO:0016811">
    <property type="term" value="F:hydrolase activity, acting on carbon-nitrogen (but not peptide) bonds, in linear amides"/>
    <property type="evidence" value="ECO:0007669"/>
    <property type="project" value="InterPro"/>
</dbReference>
<evidence type="ECO:0000256" key="6">
    <source>
        <dbReference type="ARBA" id="ARBA00022729"/>
    </source>
</evidence>
<keyword evidence="7" id="KW-0378">Hydrolase</keyword>
<evidence type="ECO:0000256" key="1">
    <source>
        <dbReference type="ARBA" id="ARBA00004191"/>
    </source>
</evidence>
<evidence type="ECO:0000313" key="11">
    <source>
        <dbReference type="EMBL" id="TDM10571.1"/>
    </source>
</evidence>
<evidence type="ECO:0000256" key="7">
    <source>
        <dbReference type="ARBA" id="ARBA00022801"/>
    </source>
</evidence>
<gene>
    <name evidence="11" type="primary">icaB</name>
    <name evidence="11" type="ORF">ERX29_06920</name>
</gene>
<keyword evidence="6" id="KW-0732">Signal</keyword>
<dbReference type="InterPro" id="IPR051398">
    <property type="entry name" value="Polysacch_Deacetylase"/>
</dbReference>
<comment type="caution">
    <text evidence="11">The sequence shown here is derived from an EMBL/GenBank/DDBJ whole genome shotgun (WGS) entry which is preliminary data.</text>
</comment>
<dbReference type="OrthoDB" id="9778320at2"/>
<protein>
    <recommendedName>
        <fullName evidence="3">Poly-beta-1,6-N-acetyl-D-glucosamine N-deacetylase</fullName>
    </recommendedName>
    <alternativeName>
        <fullName evidence="9">Biofilm polysaccharide intercellular adhesin deacetylase</fullName>
    </alternativeName>
    <alternativeName>
        <fullName evidence="8">Intercellular adhesion protein B</fullName>
    </alternativeName>
</protein>
<evidence type="ECO:0000256" key="9">
    <source>
        <dbReference type="ARBA" id="ARBA00033195"/>
    </source>
</evidence>
<evidence type="ECO:0000256" key="3">
    <source>
        <dbReference type="ARBA" id="ARBA00016781"/>
    </source>
</evidence>
<keyword evidence="5" id="KW-0964">Secreted</keyword>
<dbReference type="GO" id="GO:0005975">
    <property type="term" value="P:carbohydrate metabolic process"/>
    <property type="evidence" value="ECO:0007669"/>
    <property type="project" value="InterPro"/>
</dbReference>
<dbReference type="AlphaFoldDB" id="A0A4R6BU06"/>
<dbReference type="RefSeq" id="WP_133443971.1">
    <property type="nucleotide sequence ID" value="NZ_SCWB01000010.1"/>
</dbReference>
<evidence type="ECO:0000259" key="10">
    <source>
        <dbReference type="PROSITE" id="PS51677"/>
    </source>
</evidence>
<dbReference type="Gene3D" id="3.20.20.370">
    <property type="entry name" value="Glycoside hydrolase/deacetylase"/>
    <property type="match status" value="1"/>
</dbReference>
<evidence type="ECO:0000256" key="4">
    <source>
        <dbReference type="ARBA" id="ARBA00022512"/>
    </source>
</evidence>
<evidence type="ECO:0000256" key="5">
    <source>
        <dbReference type="ARBA" id="ARBA00022525"/>
    </source>
</evidence>
<proteinExistence type="inferred from homology"/>
<dbReference type="Pfam" id="PF01522">
    <property type="entry name" value="Polysacc_deac_1"/>
    <property type="match status" value="1"/>
</dbReference>
<comment type="similarity">
    <text evidence="2">Belongs to the polysaccharide deacetylase family.</text>
</comment>
<keyword evidence="12" id="KW-1185">Reference proteome</keyword>
<dbReference type="Proteomes" id="UP000294802">
    <property type="component" value="Unassembled WGS sequence"/>
</dbReference>
<evidence type="ECO:0000313" key="12">
    <source>
        <dbReference type="Proteomes" id="UP000294802"/>
    </source>
</evidence>
<accession>A0A4R6BU06</accession>
<dbReference type="NCBIfam" id="TIGR03933">
    <property type="entry name" value="PIA_icaB"/>
    <property type="match status" value="1"/>
</dbReference>
<organism evidence="11 12">
    <name type="scientific">Macrococcus lamae</name>
    <dbReference type="NCBI Taxonomy" id="198484"/>
    <lineage>
        <taxon>Bacteria</taxon>
        <taxon>Bacillati</taxon>
        <taxon>Bacillota</taxon>
        <taxon>Bacilli</taxon>
        <taxon>Bacillales</taxon>
        <taxon>Staphylococcaceae</taxon>
        <taxon>Macrococcus</taxon>
    </lineage>
</organism>
<name>A0A4R6BU06_9STAP</name>
<dbReference type="SUPFAM" id="SSF88713">
    <property type="entry name" value="Glycoside hydrolase/deacetylase"/>
    <property type="match status" value="1"/>
</dbReference>
<comment type="subcellular location">
    <subcellularLocation>
        <location evidence="1">Secreted</location>
        <location evidence="1">Cell wall</location>
    </subcellularLocation>
</comment>
<dbReference type="PANTHER" id="PTHR34216:SF3">
    <property type="entry name" value="POLY-BETA-1,6-N-ACETYL-D-GLUCOSAMINE N-DEACETYLASE"/>
    <property type="match status" value="1"/>
</dbReference>
<sequence>MKLKTVLTFILLAGMAFTLGWWINHNIRAHQVKLKYDTLETENSCLALNYHRVREATLYNRVLKTISNNNELRKYSVFEKDFEKQIVWMKEHGATFLTQKEFLQHYNKQQFPKGCVWLSFDDADVTTYKNAMPILKKHDVPATVFVIAGQVGNPSFNNIRIATWSQLRAMKKSGVFDFGSHTYNMHELKNNHSVLNTAKPSEFKADLKHSRKVIKKELGVTVDTFAYPYGDATDKIVKTLEEADFDNAFILAPYAVTKDNSPYLINRIMVDDDAFTHHVKKWGGFTSTKQ</sequence>
<evidence type="ECO:0000256" key="8">
    <source>
        <dbReference type="ARBA" id="ARBA00030189"/>
    </source>
</evidence>
<feature type="domain" description="NodB homology" evidence="10">
    <location>
        <begin position="114"/>
        <end position="290"/>
    </location>
</feature>
<dbReference type="PANTHER" id="PTHR34216">
    <property type="match status" value="1"/>
</dbReference>